<feature type="domain" description="EF-hand" evidence="2">
    <location>
        <begin position="113"/>
        <end position="148"/>
    </location>
</feature>
<proteinExistence type="predicted"/>
<dbReference type="WBParaSite" id="PSAMB.scaffold3440size18270.g21454.t1">
    <property type="protein sequence ID" value="PSAMB.scaffold3440size18270.g21454.t1"/>
    <property type="gene ID" value="PSAMB.scaffold3440size18270.g21454"/>
</dbReference>
<keyword evidence="3" id="KW-1185">Reference proteome</keyword>
<evidence type="ECO:0000313" key="3">
    <source>
        <dbReference type="Proteomes" id="UP000887566"/>
    </source>
</evidence>
<dbReference type="SUPFAM" id="SSF47473">
    <property type="entry name" value="EF-hand"/>
    <property type="match status" value="1"/>
</dbReference>
<sequence length="282" mass="32062">MDSAYPGSVYFFLYEANDDGTFVKDQSGLPLSLGSLENYSSAGVAVVLHTDTSDDRDALRVEYYSGTETCLLTFGFSNRMLSAQLSGYDDSGPMAKLIQDYKSYVPKQQWSFELTTDINTQFNRLDRNSDGELSLDEYGNVTDPVVLQSGDTITYLLNSFIIYDNNSDGFVTRDEQKAYMKKYYADHKDALMKLILEYIKDFDENNDSRLQSDELKLYLASSARVLTKDSFTASFTRYDKNGDKGLDGDELYDMRIGFSDETHHLIPMRVLPPFDKTSTLHY</sequence>
<dbReference type="Proteomes" id="UP000887566">
    <property type="component" value="Unplaced"/>
</dbReference>
<organism evidence="3 4">
    <name type="scientific">Plectus sambesii</name>
    <dbReference type="NCBI Taxonomy" id="2011161"/>
    <lineage>
        <taxon>Eukaryota</taxon>
        <taxon>Metazoa</taxon>
        <taxon>Ecdysozoa</taxon>
        <taxon>Nematoda</taxon>
        <taxon>Chromadorea</taxon>
        <taxon>Plectida</taxon>
        <taxon>Plectina</taxon>
        <taxon>Plectoidea</taxon>
        <taxon>Plectidae</taxon>
        <taxon>Plectus</taxon>
    </lineage>
</organism>
<evidence type="ECO:0000313" key="4">
    <source>
        <dbReference type="WBParaSite" id="PSAMB.scaffold3440size18270.g21454.t1"/>
    </source>
</evidence>
<evidence type="ECO:0000259" key="2">
    <source>
        <dbReference type="PROSITE" id="PS50222"/>
    </source>
</evidence>
<dbReference type="InterPro" id="IPR002048">
    <property type="entry name" value="EF_hand_dom"/>
</dbReference>
<dbReference type="AlphaFoldDB" id="A0A914WB42"/>
<dbReference type="Gene3D" id="1.10.238.10">
    <property type="entry name" value="EF-hand"/>
    <property type="match status" value="2"/>
</dbReference>
<dbReference type="PROSITE" id="PS50222">
    <property type="entry name" value="EF_HAND_2"/>
    <property type="match status" value="2"/>
</dbReference>
<keyword evidence="1" id="KW-0106">Calcium</keyword>
<name>A0A914WB42_9BILA</name>
<dbReference type="Pfam" id="PF13202">
    <property type="entry name" value="EF-hand_5"/>
    <property type="match status" value="1"/>
</dbReference>
<evidence type="ECO:0000256" key="1">
    <source>
        <dbReference type="ARBA" id="ARBA00022837"/>
    </source>
</evidence>
<dbReference type="InterPro" id="IPR018247">
    <property type="entry name" value="EF_Hand_1_Ca_BS"/>
</dbReference>
<feature type="domain" description="EF-hand" evidence="2">
    <location>
        <begin position="151"/>
        <end position="186"/>
    </location>
</feature>
<dbReference type="PROSITE" id="PS00018">
    <property type="entry name" value="EF_HAND_1"/>
    <property type="match status" value="1"/>
</dbReference>
<dbReference type="InterPro" id="IPR011992">
    <property type="entry name" value="EF-hand-dom_pair"/>
</dbReference>
<dbReference type="SMART" id="SM00054">
    <property type="entry name" value="EFh"/>
    <property type="match status" value="4"/>
</dbReference>
<dbReference type="GO" id="GO:0005509">
    <property type="term" value="F:calcium ion binding"/>
    <property type="evidence" value="ECO:0007669"/>
    <property type="project" value="InterPro"/>
</dbReference>
<protein>
    <submittedName>
        <fullName evidence="4">EF-hand domain-containing protein</fullName>
    </submittedName>
</protein>
<accession>A0A914WB42</accession>
<reference evidence="4" key="1">
    <citation type="submission" date="2022-11" db="UniProtKB">
        <authorList>
            <consortium name="WormBaseParasite"/>
        </authorList>
    </citation>
    <scope>IDENTIFICATION</scope>
</reference>